<comment type="caution">
    <text evidence="2">The sequence shown here is derived from an EMBL/GenBank/DDBJ whole genome shotgun (WGS) entry which is preliminary data.</text>
</comment>
<dbReference type="PANTHER" id="PTHR19303:SF73">
    <property type="entry name" value="PROTEIN PDC2"/>
    <property type="match status" value="1"/>
</dbReference>
<dbReference type="OrthoDB" id="6778658at2759"/>
<sequence length="178" mass="20698">MKPLVIGRSKIPRCSKAAKSLEIDFDFNKKSWMTSEICEKWVQKLDKRPIAKCRKIALVFDNCPAHPKEINQKLKNVTVFNLPPNTTSKLQPMDQRVIKNFKIHYRKRIVRKVITALENNQSMPKINLRESISEISKAWNYDVTDRTIRNNFAKAGFFVSNENSSSTEDEDDILLEEL</sequence>
<protein>
    <submittedName>
        <fullName evidence="2">Tigger transposable element-derived protein 4</fullName>
    </submittedName>
</protein>
<evidence type="ECO:0000313" key="2">
    <source>
        <dbReference type="EMBL" id="GBM78060.1"/>
    </source>
</evidence>
<proteinExistence type="predicted"/>
<reference evidence="2 3" key="1">
    <citation type="journal article" date="2019" name="Sci. Rep.">
        <title>Orb-weaving spider Araneus ventricosus genome elucidates the spidroin gene catalogue.</title>
        <authorList>
            <person name="Kono N."/>
            <person name="Nakamura H."/>
            <person name="Ohtoshi R."/>
            <person name="Moran D.A.P."/>
            <person name="Shinohara A."/>
            <person name="Yoshida Y."/>
            <person name="Fujiwara M."/>
            <person name="Mori M."/>
            <person name="Tomita M."/>
            <person name="Arakawa K."/>
        </authorList>
    </citation>
    <scope>NUCLEOTIDE SEQUENCE [LARGE SCALE GENOMIC DNA]</scope>
</reference>
<dbReference type="InterPro" id="IPR004875">
    <property type="entry name" value="DDE_SF_endonuclease_dom"/>
</dbReference>
<keyword evidence="3" id="KW-1185">Reference proteome</keyword>
<name>A0A4Y2IKD9_ARAVE</name>
<evidence type="ECO:0000313" key="3">
    <source>
        <dbReference type="Proteomes" id="UP000499080"/>
    </source>
</evidence>
<dbReference type="AlphaFoldDB" id="A0A4Y2IKD9"/>
<dbReference type="PANTHER" id="PTHR19303">
    <property type="entry name" value="TRANSPOSON"/>
    <property type="match status" value="1"/>
</dbReference>
<feature type="domain" description="DDE-1" evidence="1">
    <location>
        <begin position="1"/>
        <end position="152"/>
    </location>
</feature>
<organism evidence="2 3">
    <name type="scientific">Araneus ventricosus</name>
    <name type="common">Orbweaver spider</name>
    <name type="synonym">Epeira ventricosa</name>
    <dbReference type="NCBI Taxonomy" id="182803"/>
    <lineage>
        <taxon>Eukaryota</taxon>
        <taxon>Metazoa</taxon>
        <taxon>Ecdysozoa</taxon>
        <taxon>Arthropoda</taxon>
        <taxon>Chelicerata</taxon>
        <taxon>Arachnida</taxon>
        <taxon>Araneae</taxon>
        <taxon>Araneomorphae</taxon>
        <taxon>Entelegynae</taxon>
        <taxon>Araneoidea</taxon>
        <taxon>Araneidae</taxon>
        <taxon>Araneus</taxon>
    </lineage>
</organism>
<dbReference type="InterPro" id="IPR050863">
    <property type="entry name" value="CenT-Element_Derived"/>
</dbReference>
<dbReference type="GO" id="GO:0003677">
    <property type="term" value="F:DNA binding"/>
    <property type="evidence" value="ECO:0007669"/>
    <property type="project" value="TreeGrafter"/>
</dbReference>
<evidence type="ECO:0000259" key="1">
    <source>
        <dbReference type="Pfam" id="PF03184"/>
    </source>
</evidence>
<accession>A0A4Y2IKD9</accession>
<dbReference type="Pfam" id="PF03184">
    <property type="entry name" value="DDE_1"/>
    <property type="match status" value="1"/>
</dbReference>
<gene>
    <name evidence="2" type="primary">Tigd4_132</name>
    <name evidence="2" type="ORF">AVEN_154022_1</name>
</gene>
<dbReference type="EMBL" id="BGPR01002731">
    <property type="protein sequence ID" value="GBM78060.1"/>
    <property type="molecule type" value="Genomic_DNA"/>
</dbReference>
<dbReference type="Proteomes" id="UP000499080">
    <property type="component" value="Unassembled WGS sequence"/>
</dbReference>
<dbReference type="GO" id="GO:0005634">
    <property type="term" value="C:nucleus"/>
    <property type="evidence" value="ECO:0007669"/>
    <property type="project" value="TreeGrafter"/>
</dbReference>